<dbReference type="Gene3D" id="3.40.190.10">
    <property type="entry name" value="Periplasmic binding protein-like II"/>
    <property type="match status" value="2"/>
</dbReference>
<evidence type="ECO:0000256" key="3">
    <source>
        <dbReference type="ARBA" id="ARBA00023125"/>
    </source>
</evidence>
<evidence type="ECO:0000256" key="4">
    <source>
        <dbReference type="ARBA" id="ARBA00023163"/>
    </source>
</evidence>
<dbReference type="InterPro" id="IPR036390">
    <property type="entry name" value="WH_DNA-bd_sf"/>
</dbReference>
<protein>
    <submittedName>
        <fullName evidence="6">LysR family transcriptional regulator</fullName>
    </submittedName>
</protein>
<dbReference type="SUPFAM" id="SSF53850">
    <property type="entry name" value="Periplasmic binding protein-like II"/>
    <property type="match status" value="1"/>
</dbReference>
<dbReference type="PANTHER" id="PTHR30126">
    <property type="entry name" value="HTH-TYPE TRANSCRIPTIONAL REGULATOR"/>
    <property type="match status" value="1"/>
</dbReference>
<evidence type="ECO:0000259" key="5">
    <source>
        <dbReference type="PROSITE" id="PS50931"/>
    </source>
</evidence>
<dbReference type="InterPro" id="IPR005119">
    <property type="entry name" value="LysR_subst-bd"/>
</dbReference>
<evidence type="ECO:0000256" key="2">
    <source>
        <dbReference type="ARBA" id="ARBA00023015"/>
    </source>
</evidence>
<proteinExistence type="inferred from homology"/>
<dbReference type="Pfam" id="PF03466">
    <property type="entry name" value="LysR_substrate"/>
    <property type="match status" value="1"/>
</dbReference>
<dbReference type="Proteomes" id="UP000462152">
    <property type="component" value="Unassembled WGS sequence"/>
</dbReference>
<name>A0A7K1LHF9_9MICC</name>
<gene>
    <name evidence="6" type="ORF">GMA10_05225</name>
</gene>
<comment type="similarity">
    <text evidence="1">Belongs to the LysR transcriptional regulatory family.</text>
</comment>
<dbReference type="RefSeq" id="WP_129315353.1">
    <property type="nucleotide sequence ID" value="NZ_NOIQ01000006.1"/>
</dbReference>
<dbReference type="Pfam" id="PF00126">
    <property type="entry name" value="HTH_1"/>
    <property type="match status" value="1"/>
</dbReference>
<evidence type="ECO:0000313" key="6">
    <source>
        <dbReference type="EMBL" id="MUN54616.1"/>
    </source>
</evidence>
<dbReference type="Gene3D" id="1.10.10.10">
    <property type="entry name" value="Winged helix-like DNA-binding domain superfamily/Winged helix DNA-binding domain"/>
    <property type="match status" value="1"/>
</dbReference>
<dbReference type="GO" id="GO:0000976">
    <property type="term" value="F:transcription cis-regulatory region binding"/>
    <property type="evidence" value="ECO:0007669"/>
    <property type="project" value="TreeGrafter"/>
</dbReference>
<feature type="domain" description="HTH lysR-type" evidence="5">
    <location>
        <begin position="2"/>
        <end position="59"/>
    </location>
</feature>
<comment type="caution">
    <text evidence="6">The sequence shown here is derived from an EMBL/GenBank/DDBJ whole genome shotgun (WGS) entry which is preliminary data.</text>
</comment>
<dbReference type="AlphaFoldDB" id="A0A7K1LHF9"/>
<sequence length="297" mass="32991">MLDVRKLRVLQELSARGTLAETADVLGYTPSAVSQQLTALEKECGHRLLLKQGRTVALTPKARILVEHTEKILHELTLAQTALESTDDSPAGTVRLAIFQTAAMALLTDTLEALADTHPDLKVEVLQREPEAALEHTYMRDVDLVIAEQYPHHAVREFAELDSRPLNEDPVMLAVAPESEVYSIADAANAPWVMETRSNASRSWAEHVCRSAGFEPDVRFEFDDVRTHIDLVECGQAVGLLPGFAWAGSTPRVRLIELPNLPHRRVFTSARRDMAQRPAIEAVRRALEISAMKVKLL</sequence>
<dbReference type="PANTHER" id="PTHR30126:SF94">
    <property type="entry name" value="LYSR FAMILY TRANSCRIPTIONAL REGULATOR"/>
    <property type="match status" value="1"/>
</dbReference>
<dbReference type="InterPro" id="IPR000847">
    <property type="entry name" value="LysR_HTH_N"/>
</dbReference>
<dbReference type="EMBL" id="WOGT01000002">
    <property type="protein sequence ID" value="MUN54616.1"/>
    <property type="molecule type" value="Genomic_DNA"/>
</dbReference>
<keyword evidence="3" id="KW-0238">DNA-binding</keyword>
<evidence type="ECO:0000256" key="1">
    <source>
        <dbReference type="ARBA" id="ARBA00009437"/>
    </source>
</evidence>
<dbReference type="PROSITE" id="PS50931">
    <property type="entry name" value="HTH_LYSR"/>
    <property type="match status" value="1"/>
</dbReference>
<keyword evidence="4" id="KW-0804">Transcription</keyword>
<keyword evidence="2" id="KW-0805">Transcription regulation</keyword>
<evidence type="ECO:0000313" key="7">
    <source>
        <dbReference type="Proteomes" id="UP000462152"/>
    </source>
</evidence>
<reference evidence="6 7" key="1">
    <citation type="submission" date="2019-12" db="EMBL/GenBank/DDBJ databases">
        <authorList>
            <person name="Li J."/>
            <person name="Shi Y."/>
            <person name="Xu G."/>
            <person name="Xiao D."/>
            <person name="Ran X."/>
        </authorList>
    </citation>
    <scope>NUCLEOTIDE SEQUENCE [LARGE SCALE GENOMIC DNA]</scope>
    <source>
        <strain evidence="6 7">JCM 15915</strain>
    </source>
</reference>
<dbReference type="OrthoDB" id="3673085at2"/>
<dbReference type="InterPro" id="IPR036388">
    <property type="entry name" value="WH-like_DNA-bd_sf"/>
</dbReference>
<dbReference type="GO" id="GO:0003700">
    <property type="term" value="F:DNA-binding transcription factor activity"/>
    <property type="evidence" value="ECO:0007669"/>
    <property type="project" value="InterPro"/>
</dbReference>
<accession>A0A7K1LHF9</accession>
<keyword evidence="7" id="KW-1185">Reference proteome</keyword>
<organism evidence="6 7">
    <name type="scientific">Rothia koreensis</name>
    <dbReference type="NCBI Taxonomy" id="592378"/>
    <lineage>
        <taxon>Bacteria</taxon>
        <taxon>Bacillati</taxon>
        <taxon>Actinomycetota</taxon>
        <taxon>Actinomycetes</taxon>
        <taxon>Micrococcales</taxon>
        <taxon>Micrococcaceae</taxon>
        <taxon>Rothia</taxon>
    </lineage>
</organism>
<dbReference type="SUPFAM" id="SSF46785">
    <property type="entry name" value="Winged helix' DNA-binding domain"/>
    <property type="match status" value="1"/>
</dbReference>